<dbReference type="PANTHER" id="PTHR32305">
    <property type="match status" value="1"/>
</dbReference>
<evidence type="ECO:0000313" key="3">
    <source>
        <dbReference type="EMBL" id="TXC65017.1"/>
    </source>
</evidence>
<dbReference type="Pfam" id="PF05593">
    <property type="entry name" value="RHS_repeat"/>
    <property type="match status" value="3"/>
</dbReference>
<reference evidence="3 4" key="1">
    <citation type="journal article" date="2015" name="J. Microbiol.">
        <title>Sphingosinicella ginsenosidimutans sp. nov., with ginsenoside converting activity.</title>
        <authorList>
            <person name="Kim J.K."/>
            <person name="Kang M.S."/>
            <person name="Park S.C."/>
            <person name="Kim K.M."/>
            <person name="Choi K."/>
            <person name="Yoon M.H."/>
            <person name="Im W.T."/>
        </authorList>
    </citation>
    <scope>NUCLEOTIDE SEQUENCE [LARGE SCALE GENOMIC DNA]</scope>
    <source>
        <strain evidence="3 4">BS-11</strain>
    </source>
</reference>
<protein>
    <submittedName>
        <fullName evidence="3">RHS repeat-associated core domain-containing protein</fullName>
    </submittedName>
</protein>
<evidence type="ECO:0000313" key="4">
    <source>
        <dbReference type="Proteomes" id="UP000321249"/>
    </source>
</evidence>
<proteinExistence type="predicted"/>
<feature type="domain" description="Teneurin-like YD-shell" evidence="2">
    <location>
        <begin position="611"/>
        <end position="854"/>
    </location>
</feature>
<keyword evidence="4" id="KW-1185">Reference proteome</keyword>
<dbReference type="Gene3D" id="2.180.10.10">
    <property type="entry name" value="RHS repeat-associated core"/>
    <property type="match status" value="3"/>
</dbReference>
<dbReference type="OrthoDB" id="6057489at2"/>
<dbReference type="Pfam" id="PF25023">
    <property type="entry name" value="TEN_YD-shell"/>
    <property type="match status" value="1"/>
</dbReference>
<dbReference type="NCBIfam" id="TIGR03696">
    <property type="entry name" value="Rhs_assc_core"/>
    <property type="match status" value="1"/>
</dbReference>
<dbReference type="InterPro" id="IPR050708">
    <property type="entry name" value="T6SS_VgrG/RHS"/>
</dbReference>
<dbReference type="InterPro" id="IPR056823">
    <property type="entry name" value="TEN-like_YD-shell"/>
</dbReference>
<dbReference type="PRINTS" id="PR00394">
    <property type="entry name" value="RHSPROTEIN"/>
</dbReference>
<dbReference type="InterPro" id="IPR022385">
    <property type="entry name" value="Rhs_assc_core"/>
</dbReference>
<dbReference type="PANTHER" id="PTHR32305:SF15">
    <property type="entry name" value="PROTEIN RHSA-RELATED"/>
    <property type="match status" value="1"/>
</dbReference>
<dbReference type="Proteomes" id="UP000321249">
    <property type="component" value="Unassembled WGS sequence"/>
</dbReference>
<dbReference type="EMBL" id="VOQQ01000001">
    <property type="protein sequence ID" value="TXC65017.1"/>
    <property type="molecule type" value="Genomic_DNA"/>
</dbReference>
<name>A0A5C6TXB3_9SPHN</name>
<dbReference type="AlphaFoldDB" id="A0A5C6TXB3"/>
<accession>A0A5C6TXB3</accession>
<dbReference type="InterPro" id="IPR031325">
    <property type="entry name" value="RHS_repeat"/>
</dbReference>
<keyword evidence="1" id="KW-0677">Repeat</keyword>
<sequence>MVSSVTNEGVTTGYGWSTSGTIRTLTVTDAASHTSTIVSNTGTSRINSITDQLGHTTSFTYDGSSRLTRVTQPEGNYVNYTLDARGNVTETRHVAKSGSGLSDIVETAGYPSTCANPVTCNEPTSTTDARGYTTDYTYDSTHGGVLTITAPAPSGTGDRPQTRYSYTNTTGEYFLTGISSCASGASPACVGTAAESRVVIGYDASGNMTSVQRRDGTGALSATTTMTYDGVGNMIMADGPLSGTADTTRYRYDAGRRLVGVVGPDPDDTGTLKHRAVRTTWTNGLATRVERGTVNSQSDADWAAFSSLEQVDTAYDANARPVTQALSSGGTTYALTQTSYDSLGRVSCTAQRMNPAIYGALPSSACTLGTAGTFGPDRITRTTYDNAGQVALVQTGYGVTGVQADEIASTWTNNGRQATVTDANGNRTTYVYDGFDRLSRTRMPSPTTPGTSSTTDYEELGYDAASNVTSRRLRDGTSIAFTYDHLNRPTLKNLPGSELDVSYTYDLTGHLLTASTSAQTLTFTWDAVGRNLTQVGPLGAATSAYDPAGRRTQLTYPGTGLYVNYDYDSVGDLTKVRENGASTGVGVLATWAYDDLGRRTTLTRGNGTTTSYGYDAVSRLSSLTQDLASTGNDLTLGFSYNPASHITNTTRSNDAYAYGDLANGATASSVNGLNQLTAIGGQSVTHDSRGNVSAIGSSGYGYSSENLLTSAPGSATLAYDPALRLYQTVGGGVTTRFAYDGDNMIAEYNGSSALQRRYVFDPASGDPLVWYEGTGTSTRRWFHADERGSVVAVSDTSGNLVGSRNAYDEYGNPQGGSIIGRFGYTGQAWIPEANLWYYRARMYNPSLGRFMQTDPIGFGGGMNIYAYVFNDPANLTDPSGLGNCLYNYSIEYEDKNNNHRRDPGEPSFPDSLMETGRVCLSHQPSLFWGGGGAGGGGAVSSSQNGNTGENCEARLTSLIGSARAVLETTQDGVDVATIVNAAIGDEPGALGLTVLNDFLETQLGLVNLSDGLNSGDWGPLVVQGLALPIRLLPAGRSLQNVLVRFRLDGGVLRDIRGRFRSTRLRNAAVREAGQQAAEHGGQSILSAVICGGH</sequence>
<dbReference type="NCBIfam" id="TIGR01643">
    <property type="entry name" value="YD_repeat_2x"/>
    <property type="match status" value="2"/>
</dbReference>
<evidence type="ECO:0000259" key="2">
    <source>
        <dbReference type="Pfam" id="PF25023"/>
    </source>
</evidence>
<dbReference type="InterPro" id="IPR006530">
    <property type="entry name" value="YD"/>
</dbReference>
<gene>
    <name evidence="3" type="ORF">FRZ32_10565</name>
</gene>
<evidence type="ECO:0000256" key="1">
    <source>
        <dbReference type="ARBA" id="ARBA00022737"/>
    </source>
</evidence>
<organism evidence="3 4">
    <name type="scientific">Allosphingosinicella ginsenosidimutans</name>
    <dbReference type="NCBI Taxonomy" id="1176539"/>
    <lineage>
        <taxon>Bacteria</taxon>
        <taxon>Pseudomonadati</taxon>
        <taxon>Pseudomonadota</taxon>
        <taxon>Alphaproteobacteria</taxon>
        <taxon>Sphingomonadales</taxon>
        <taxon>Sphingomonadaceae</taxon>
        <taxon>Allosphingosinicella</taxon>
    </lineage>
</organism>
<comment type="caution">
    <text evidence="3">The sequence shown here is derived from an EMBL/GenBank/DDBJ whole genome shotgun (WGS) entry which is preliminary data.</text>
</comment>